<comment type="caution">
    <text evidence="1">The sequence shown here is derived from an EMBL/GenBank/DDBJ whole genome shotgun (WGS) entry which is preliminary data.</text>
</comment>
<dbReference type="Proteomes" id="UP000031599">
    <property type="component" value="Unassembled WGS sequence"/>
</dbReference>
<evidence type="ECO:0000313" key="2">
    <source>
        <dbReference type="Proteomes" id="UP000031599"/>
    </source>
</evidence>
<accession>A0A0C2CX47</accession>
<sequence>MLVGDAVAPVPARPIVGHRIGQSPKTEECSEQVRFEAAGRALADLFGCVTSLVCAHA</sequence>
<gene>
    <name evidence="1" type="ORF">DB30_01502</name>
</gene>
<reference evidence="1 2" key="1">
    <citation type="submission" date="2014-12" db="EMBL/GenBank/DDBJ databases">
        <title>Genome assembly of Enhygromyxa salina DSM 15201.</title>
        <authorList>
            <person name="Sharma G."/>
            <person name="Subramanian S."/>
        </authorList>
    </citation>
    <scope>NUCLEOTIDE SEQUENCE [LARGE SCALE GENOMIC DNA]</scope>
    <source>
        <strain evidence="1 2">DSM 15201</strain>
    </source>
</reference>
<organism evidence="1 2">
    <name type="scientific">Enhygromyxa salina</name>
    <dbReference type="NCBI Taxonomy" id="215803"/>
    <lineage>
        <taxon>Bacteria</taxon>
        <taxon>Pseudomonadati</taxon>
        <taxon>Myxococcota</taxon>
        <taxon>Polyangia</taxon>
        <taxon>Nannocystales</taxon>
        <taxon>Nannocystaceae</taxon>
        <taxon>Enhygromyxa</taxon>
    </lineage>
</organism>
<evidence type="ECO:0000313" key="1">
    <source>
        <dbReference type="EMBL" id="KIG12427.1"/>
    </source>
</evidence>
<name>A0A0C2CX47_9BACT</name>
<protein>
    <submittedName>
        <fullName evidence="1">Uncharacterized protein</fullName>
    </submittedName>
</protein>
<dbReference type="EMBL" id="JMCC02000132">
    <property type="protein sequence ID" value="KIG12427.1"/>
    <property type="molecule type" value="Genomic_DNA"/>
</dbReference>
<proteinExistence type="predicted"/>
<dbReference type="AlphaFoldDB" id="A0A0C2CX47"/>